<dbReference type="Gene3D" id="3.90.215.10">
    <property type="entry name" value="Gamma Fibrinogen, chain A, domain 1"/>
    <property type="match status" value="1"/>
</dbReference>
<dbReference type="InterPro" id="IPR014716">
    <property type="entry name" value="Fibrinogen_a/b/g_C_1"/>
</dbReference>
<keyword evidence="6" id="KW-1185">Reference proteome</keyword>
<evidence type="ECO:0000256" key="4">
    <source>
        <dbReference type="ARBA" id="ARBA00023157"/>
    </source>
</evidence>
<evidence type="ECO:0000256" key="1">
    <source>
        <dbReference type="ARBA" id="ARBA00022723"/>
    </source>
</evidence>
<keyword evidence="3" id="KW-0106">Calcium</keyword>
<evidence type="ECO:0000256" key="3">
    <source>
        <dbReference type="ARBA" id="ARBA00022837"/>
    </source>
</evidence>
<dbReference type="SUPFAM" id="SSF56496">
    <property type="entry name" value="Fibrinogen C-terminal domain-like"/>
    <property type="match status" value="2"/>
</dbReference>
<evidence type="ECO:0000256" key="2">
    <source>
        <dbReference type="ARBA" id="ARBA00022734"/>
    </source>
</evidence>
<dbReference type="GeneID" id="109475963"/>
<dbReference type="GO" id="GO:0005615">
    <property type="term" value="C:extracellular space"/>
    <property type="evidence" value="ECO:0007669"/>
    <property type="project" value="TreeGrafter"/>
</dbReference>
<dbReference type="PANTHER" id="PTHR16146:SF46">
    <property type="entry name" value="INTELECTIN-1A-RELATED"/>
    <property type="match status" value="1"/>
</dbReference>
<dbReference type="GO" id="GO:0046872">
    <property type="term" value="F:metal ion binding"/>
    <property type="evidence" value="ECO:0007669"/>
    <property type="project" value="UniProtKB-KW"/>
</dbReference>
<dbReference type="KEGG" id="bbel:109475963"/>
<keyword evidence="4" id="KW-1015">Disulfide bond</keyword>
<accession>A0A6P4Z6Q2</accession>
<keyword evidence="2" id="KW-0430">Lectin</keyword>
<evidence type="ECO:0000313" key="7">
    <source>
        <dbReference type="RefSeq" id="XP_019632328.1"/>
    </source>
</evidence>
<dbReference type="AlphaFoldDB" id="A0A6P4Z6Q2"/>
<gene>
    <name evidence="7" type="primary">LOC109475963</name>
</gene>
<name>A0A6P4Z6Q2_BRABE</name>
<reference evidence="7" key="1">
    <citation type="submission" date="2025-08" db="UniProtKB">
        <authorList>
            <consortium name="RefSeq"/>
        </authorList>
    </citation>
    <scope>IDENTIFICATION</scope>
    <source>
        <tissue evidence="7">Gonad</tissue>
    </source>
</reference>
<dbReference type="RefSeq" id="XP_019632328.1">
    <property type="nucleotide sequence ID" value="XM_019776769.1"/>
</dbReference>
<dbReference type="Proteomes" id="UP000515135">
    <property type="component" value="Unplaced"/>
</dbReference>
<dbReference type="GO" id="GO:0070492">
    <property type="term" value="F:oligosaccharide binding"/>
    <property type="evidence" value="ECO:0007669"/>
    <property type="project" value="TreeGrafter"/>
</dbReference>
<sequence length="765" mass="83036">MTIGGGGWTLVSSVHEDDIYGKCTAGDRWSSTRGSTTNYPEGDGNWANHNTFGSVPLATNDDLKNPGYFSIEASDVMLWHVPNDTPLSQYKSAAFLRYYTTNGFLQQYGGNMYSLFKDHFPIVYNGGTTADNGPAIPITWDRGSNGLRTSLLAPNTVPQVTPGFVQFRVFNTERAPLAVCPGVRYNGGESDALCIGGAAYWPQAAPRQCGDFSAKAWDGYGTHTGWSSSRLELESAVLFFYRDCLSEGLAEQMSEENSKVRIRKMAHEHRSERLSLSAGLAVCSLAVTVAVLLVSFLHSGGLVRQDDVASLRERLASVEKELSHWKEKSQDELVYWREKSQSLLERVTVVETKIQDGLWSEHSSVLDTEADSPMPPEGPKSSDSGSSGVNSDAVRVRSKRQAVGANTVRLPISGCMQGPPGPPGPVGRDGRDGVQGPPGPASCGCYGEGVPRRIADLEDGLDAVENKTSQIETRLASFNNTAVGSATNPAVSCKHIKDHVDGAEDGLYHLRSPGGVVYETYCDMTIGGGGWTLVSSVHEDDIYGKCTAGDRWSSTRGSTTNYPEGDGNWANHNTFGSVPLATNDDLKNPGYFSIDASDVMLWHVPNDTPLSQYKSAAYLRYYTTNGFLQQYGGNMYSLFKDHFPIVYNGGTTADNGPAIPITWDRGSNGLRTSLIAPNSVPEVTPGFVQFRVFNNERAPLAVCPGVRHNGGNSEHVCIGGAAYWPEQAPRQCGDFSSKDWDGYGTHTDRSSSRLELESAVLFFYR</sequence>
<evidence type="ECO:0000313" key="6">
    <source>
        <dbReference type="Proteomes" id="UP000515135"/>
    </source>
</evidence>
<dbReference type="OrthoDB" id="5971203at2759"/>
<keyword evidence="1" id="KW-0479">Metal-binding</keyword>
<dbReference type="NCBIfam" id="NF040941">
    <property type="entry name" value="GGGWT_bact"/>
    <property type="match status" value="1"/>
</dbReference>
<dbReference type="InterPro" id="IPR036056">
    <property type="entry name" value="Fibrinogen-like_C"/>
</dbReference>
<organism evidence="6 7">
    <name type="scientific">Branchiostoma belcheri</name>
    <name type="common">Amphioxus</name>
    <dbReference type="NCBI Taxonomy" id="7741"/>
    <lineage>
        <taxon>Eukaryota</taxon>
        <taxon>Metazoa</taxon>
        <taxon>Chordata</taxon>
        <taxon>Cephalochordata</taxon>
        <taxon>Leptocardii</taxon>
        <taxon>Amphioxiformes</taxon>
        <taxon>Branchiostomatidae</taxon>
        <taxon>Branchiostoma</taxon>
    </lineage>
</organism>
<protein>
    <submittedName>
        <fullName evidence="7">Uncharacterized protein LOC109475963</fullName>
    </submittedName>
</protein>
<evidence type="ECO:0000256" key="5">
    <source>
        <dbReference type="SAM" id="MobiDB-lite"/>
    </source>
</evidence>
<feature type="compositionally biased region" description="Low complexity" evidence="5">
    <location>
        <begin position="381"/>
        <end position="392"/>
    </location>
</feature>
<proteinExistence type="predicted"/>
<dbReference type="PANTHER" id="PTHR16146">
    <property type="entry name" value="INTELECTIN"/>
    <property type="match status" value="1"/>
</dbReference>
<feature type="region of interest" description="Disordered" evidence="5">
    <location>
        <begin position="366"/>
        <end position="439"/>
    </location>
</feature>